<evidence type="ECO:0000313" key="2">
    <source>
        <dbReference type="EMBL" id="QKE64429.1"/>
    </source>
</evidence>
<gene>
    <name evidence="2" type="ORF">HNE05_14085</name>
</gene>
<evidence type="ECO:0000259" key="1">
    <source>
        <dbReference type="Pfam" id="PF05171"/>
    </source>
</evidence>
<dbReference type="Gene3D" id="3.40.1570.10">
    <property type="entry name" value="HemS/ChuS/ChuX like domains"/>
    <property type="match status" value="2"/>
</dbReference>
<protein>
    <submittedName>
        <fullName evidence="2">Hemin-degrading factor</fullName>
    </submittedName>
</protein>
<sequence>MNIANSTPHTSPASLYQAWQRLRAEQAGLRARDAAAKLGVSEGELTACRLGIDAVRLRTDWAALLPALGELGYIMALTRNEHCVHERKGNYREVSVMANGQMGLVVSADIDLRLFLGGWASVFAVAEDTARGTQRSIQVFDRQGLAVHKVFLTERSELSAWAPLVERFRAEQQSAELDLQALAERAAPRADVEVDVSALRTDWAALQDTHHFFAMLKRHTLTRTQALRLAGREWAEPLDCAELPKLLEGAASGEVPIMVFVGNQHCIQIHSGPVNNLRWMGSWFNVLDPEFNLHLKTTGVVELWRVRKPSSDGVITSWEAFDADGELVLQLFGARKPGIPELTDWRALAELAVALSE</sequence>
<dbReference type="InterPro" id="IPR053733">
    <property type="entry name" value="Heme_Transport_Util_sf"/>
</dbReference>
<dbReference type="CDD" id="cd16830">
    <property type="entry name" value="HemS-like_N"/>
    <property type="match status" value="1"/>
</dbReference>
<dbReference type="Pfam" id="PF05171">
    <property type="entry name" value="HemS"/>
    <property type="match status" value="2"/>
</dbReference>
<evidence type="ECO:0000313" key="3">
    <source>
        <dbReference type="Proteomes" id="UP000501379"/>
    </source>
</evidence>
<dbReference type="Proteomes" id="UP000501379">
    <property type="component" value="Chromosome"/>
</dbReference>
<dbReference type="AlphaFoldDB" id="A0A6M8FKM2"/>
<dbReference type="KEGG" id="pcam:HNE05_14085"/>
<organism evidence="2 3">
    <name type="scientific">Aquipseudomonas campi</name>
    <dbReference type="NCBI Taxonomy" id="2731681"/>
    <lineage>
        <taxon>Bacteria</taxon>
        <taxon>Pseudomonadati</taxon>
        <taxon>Pseudomonadota</taxon>
        <taxon>Gammaproteobacteria</taxon>
        <taxon>Pseudomonadales</taxon>
        <taxon>Pseudomonadaceae</taxon>
        <taxon>Aquipseudomonas</taxon>
    </lineage>
</organism>
<dbReference type="EMBL" id="CP053697">
    <property type="protein sequence ID" value="QKE64429.1"/>
    <property type="molecule type" value="Genomic_DNA"/>
</dbReference>
<dbReference type="SUPFAM" id="SSF144064">
    <property type="entry name" value="Heme iron utilization protein-like"/>
    <property type="match status" value="1"/>
</dbReference>
<dbReference type="InterPro" id="IPR007845">
    <property type="entry name" value="HemS/ChuX_dom"/>
</dbReference>
<reference evidence="2" key="1">
    <citation type="submission" date="2020-07" db="EMBL/GenBank/DDBJ databases">
        <title>Nitrate ammonifying Pseudomonas campi sp. nov. isolated from German agricultural grassland.</title>
        <authorList>
            <person name="Timsy T."/>
            <person name="Ulrich A."/>
            <person name="Spanner T."/>
            <person name="Foesel B."/>
            <person name="Kolb S."/>
            <person name="Horn M.A."/>
            <person name="Behrendt U."/>
        </authorList>
    </citation>
    <scope>NUCLEOTIDE SEQUENCE</scope>
    <source>
        <strain evidence="2">S1-A32-2</strain>
    </source>
</reference>
<name>A0A6M8FKM2_9GAMM</name>
<dbReference type="RefSeq" id="WP_173209334.1">
    <property type="nucleotide sequence ID" value="NZ_CP053697.2"/>
</dbReference>
<feature type="domain" description="Haemin-degrading HemS/ChuX" evidence="1">
    <location>
        <begin position="221"/>
        <end position="350"/>
    </location>
</feature>
<proteinExistence type="predicted"/>
<dbReference type="GO" id="GO:0006826">
    <property type="term" value="P:iron ion transport"/>
    <property type="evidence" value="ECO:0007669"/>
    <property type="project" value="InterPro"/>
</dbReference>
<keyword evidence="3" id="KW-1185">Reference proteome</keyword>
<dbReference type="CDD" id="cd16831">
    <property type="entry name" value="HemS-like_C"/>
    <property type="match status" value="1"/>
</dbReference>
<feature type="domain" description="Haemin-degrading HemS/ChuX" evidence="1">
    <location>
        <begin position="39"/>
        <end position="168"/>
    </location>
</feature>
<accession>A0A6M8FKM2</accession>